<evidence type="ECO:0000256" key="2">
    <source>
        <dbReference type="ARBA" id="ARBA00022692"/>
    </source>
</evidence>
<dbReference type="GO" id="GO:0016020">
    <property type="term" value="C:membrane"/>
    <property type="evidence" value="ECO:0007669"/>
    <property type="project" value="UniProtKB-SubCell"/>
</dbReference>
<dbReference type="InterPro" id="IPR013714">
    <property type="entry name" value="Golgi_TVP15"/>
</dbReference>
<sequence length="136" mass="15302">MITKFRKLMQSDIFPLVLTVLTLLGCFACGTLTLFFFITHRFRSIRFFCAYLYNLVLTTVLPAAEVGMMTHPTLRQPVRFMQSNVGRGLLLIFMGGVVCDNTVEGWIVASYLFAVGVLSMIAVCVMRRNYAEKEGA</sequence>
<keyword evidence="7" id="KW-1185">Reference proteome</keyword>
<evidence type="ECO:0000256" key="4">
    <source>
        <dbReference type="ARBA" id="ARBA00023136"/>
    </source>
</evidence>
<accession>S9WIZ4</accession>
<dbReference type="AlphaFoldDB" id="S9WIZ4"/>
<dbReference type="PANTHER" id="PTHR28128">
    <property type="entry name" value="GOLGI APPARATUS MEMBRANE PROTEIN TVP15"/>
    <property type="match status" value="1"/>
</dbReference>
<dbReference type="EMBL" id="ATMH01000865">
    <property type="protein sequence ID" value="EPY35880.1"/>
    <property type="molecule type" value="Genomic_DNA"/>
</dbReference>
<evidence type="ECO:0000256" key="5">
    <source>
        <dbReference type="SAM" id="Phobius"/>
    </source>
</evidence>
<keyword evidence="3 5" id="KW-1133">Transmembrane helix</keyword>
<proteinExistence type="predicted"/>
<dbReference type="OrthoDB" id="423534at2759"/>
<organism evidence="6 7">
    <name type="scientific">Strigomonas culicis</name>
    <dbReference type="NCBI Taxonomy" id="28005"/>
    <lineage>
        <taxon>Eukaryota</taxon>
        <taxon>Discoba</taxon>
        <taxon>Euglenozoa</taxon>
        <taxon>Kinetoplastea</taxon>
        <taxon>Metakinetoplastina</taxon>
        <taxon>Trypanosomatida</taxon>
        <taxon>Trypanosomatidae</taxon>
        <taxon>Strigomonadinae</taxon>
        <taxon>Strigomonas</taxon>
    </lineage>
</organism>
<evidence type="ECO:0000313" key="6">
    <source>
        <dbReference type="EMBL" id="EPY35880.1"/>
    </source>
</evidence>
<name>S9WIZ4_9TRYP</name>
<dbReference type="PANTHER" id="PTHR28128:SF1">
    <property type="entry name" value="GOLGI APPARATUS MEMBRANE PROTEIN TVP15"/>
    <property type="match status" value="1"/>
</dbReference>
<feature type="transmembrane region" description="Helical" evidence="5">
    <location>
        <begin position="44"/>
        <end position="64"/>
    </location>
</feature>
<dbReference type="Proteomes" id="UP000015354">
    <property type="component" value="Unassembled WGS sequence"/>
</dbReference>
<feature type="transmembrane region" description="Helical" evidence="5">
    <location>
        <begin position="12"/>
        <end position="38"/>
    </location>
</feature>
<gene>
    <name evidence="6" type="ORF">STCU_00865</name>
</gene>
<comment type="subcellular location">
    <subcellularLocation>
        <location evidence="1">Membrane</location>
        <topology evidence="1">Multi-pass membrane protein</topology>
    </subcellularLocation>
</comment>
<evidence type="ECO:0000256" key="1">
    <source>
        <dbReference type="ARBA" id="ARBA00004141"/>
    </source>
</evidence>
<keyword evidence="2 5" id="KW-0812">Transmembrane</keyword>
<dbReference type="PROSITE" id="PS51257">
    <property type="entry name" value="PROKAR_LIPOPROTEIN"/>
    <property type="match status" value="1"/>
</dbReference>
<protein>
    <submittedName>
        <fullName evidence="6">Uncharacterized protein</fullName>
    </submittedName>
</protein>
<evidence type="ECO:0000256" key="3">
    <source>
        <dbReference type="ARBA" id="ARBA00022989"/>
    </source>
</evidence>
<comment type="caution">
    <text evidence="6">The sequence shown here is derived from an EMBL/GenBank/DDBJ whole genome shotgun (WGS) entry which is preliminary data.</text>
</comment>
<reference evidence="6 7" key="1">
    <citation type="journal article" date="2013" name="PLoS ONE">
        <title>Predicting the Proteins of Angomonas deanei, Strigomonas culicis and Their Respective Endosymbionts Reveals New Aspects of the Trypanosomatidae Family.</title>
        <authorList>
            <person name="Motta M.C."/>
            <person name="Martins A.C."/>
            <person name="de Souza S.S."/>
            <person name="Catta-Preta C.M."/>
            <person name="Silva R."/>
            <person name="Klein C.C."/>
            <person name="de Almeida L.G."/>
            <person name="de Lima Cunha O."/>
            <person name="Ciapina L.P."/>
            <person name="Brocchi M."/>
            <person name="Colabardini A.C."/>
            <person name="de Araujo Lima B."/>
            <person name="Machado C.R."/>
            <person name="de Almeida Soares C.M."/>
            <person name="Probst C.M."/>
            <person name="de Menezes C.B."/>
            <person name="Thompson C.E."/>
            <person name="Bartholomeu D.C."/>
            <person name="Gradia D.F."/>
            <person name="Pavoni D.P."/>
            <person name="Grisard E.C."/>
            <person name="Fantinatti-Garboggini F."/>
            <person name="Marchini F.K."/>
            <person name="Rodrigues-Luiz G.F."/>
            <person name="Wagner G."/>
            <person name="Goldman G.H."/>
            <person name="Fietto J.L."/>
            <person name="Elias M.C."/>
            <person name="Goldman M.H."/>
            <person name="Sagot M.F."/>
            <person name="Pereira M."/>
            <person name="Stoco P.H."/>
            <person name="de Mendonca-Neto R.P."/>
            <person name="Teixeira S.M."/>
            <person name="Maciel T.E."/>
            <person name="de Oliveira Mendes T.A."/>
            <person name="Urmenyi T.P."/>
            <person name="de Souza W."/>
            <person name="Schenkman S."/>
            <person name="de Vasconcelos A.T."/>
        </authorList>
    </citation>
    <scope>NUCLEOTIDE SEQUENCE [LARGE SCALE GENOMIC DNA]</scope>
</reference>
<feature type="transmembrane region" description="Helical" evidence="5">
    <location>
        <begin position="109"/>
        <end position="126"/>
    </location>
</feature>
<evidence type="ECO:0000313" key="7">
    <source>
        <dbReference type="Proteomes" id="UP000015354"/>
    </source>
</evidence>
<keyword evidence="4 5" id="KW-0472">Membrane</keyword>
<dbReference type="Pfam" id="PF08507">
    <property type="entry name" value="COPI_assoc"/>
    <property type="match status" value="1"/>
</dbReference>